<organism evidence="1 2">
    <name type="scientific">Goodea atripinnis</name>
    <dbReference type="NCBI Taxonomy" id="208336"/>
    <lineage>
        <taxon>Eukaryota</taxon>
        <taxon>Metazoa</taxon>
        <taxon>Chordata</taxon>
        <taxon>Craniata</taxon>
        <taxon>Vertebrata</taxon>
        <taxon>Euteleostomi</taxon>
        <taxon>Actinopterygii</taxon>
        <taxon>Neopterygii</taxon>
        <taxon>Teleostei</taxon>
        <taxon>Neoteleostei</taxon>
        <taxon>Acanthomorphata</taxon>
        <taxon>Ovalentaria</taxon>
        <taxon>Atherinomorphae</taxon>
        <taxon>Cyprinodontiformes</taxon>
        <taxon>Goodeidae</taxon>
        <taxon>Goodea</taxon>
    </lineage>
</organism>
<dbReference type="Proteomes" id="UP001476798">
    <property type="component" value="Unassembled WGS sequence"/>
</dbReference>
<evidence type="ECO:0000313" key="1">
    <source>
        <dbReference type="EMBL" id="MEQ2181931.1"/>
    </source>
</evidence>
<protein>
    <submittedName>
        <fullName evidence="1">Uncharacterized protein</fullName>
    </submittedName>
</protein>
<name>A0ABV0PEM7_9TELE</name>
<sequence length="103" mass="11778">MPLAITNSIYLTWKWDGSKLKFLVLIDSINKKNKWSIFVYLLITNQTRENYMIPVSGSLICASLFCPIKVLTAFATNTAYKINIYKVKCANSPFSQVHLILKD</sequence>
<keyword evidence="2" id="KW-1185">Reference proteome</keyword>
<reference evidence="1 2" key="1">
    <citation type="submission" date="2021-06" db="EMBL/GenBank/DDBJ databases">
        <authorList>
            <person name="Palmer J.M."/>
        </authorList>
    </citation>
    <scope>NUCLEOTIDE SEQUENCE [LARGE SCALE GENOMIC DNA]</scope>
    <source>
        <strain evidence="1 2">GA_2019</strain>
        <tissue evidence="1">Muscle</tissue>
    </source>
</reference>
<accession>A0ABV0PEM7</accession>
<proteinExistence type="predicted"/>
<comment type="caution">
    <text evidence="1">The sequence shown here is derived from an EMBL/GenBank/DDBJ whole genome shotgun (WGS) entry which is preliminary data.</text>
</comment>
<evidence type="ECO:0000313" key="2">
    <source>
        <dbReference type="Proteomes" id="UP001476798"/>
    </source>
</evidence>
<dbReference type="EMBL" id="JAHRIO010071283">
    <property type="protein sequence ID" value="MEQ2181931.1"/>
    <property type="molecule type" value="Genomic_DNA"/>
</dbReference>
<gene>
    <name evidence="1" type="ORF">GOODEAATRI_016772</name>
</gene>